<dbReference type="InterPro" id="IPR010559">
    <property type="entry name" value="Sig_transdc_His_kin_internal"/>
</dbReference>
<protein>
    <submittedName>
        <fullName evidence="14">Histidine kinase</fullName>
        <ecNumber evidence="14">2.7.13.3</ecNumber>
    </submittedName>
</protein>
<dbReference type="PROSITE" id="PS50885">
    <property type="entry name" value="HAMP"/>
    <property type="match status" value="1"/>
</dbReference>
<dbReference type="GO" id="GO:0005524">
    <property type="term" value="F:ATP binding"/>
    <property type="evidence" value="ECO:0007669"/>
    <property type="project" value="UniProtKB-KW"/>
</dbReference>
<evidence type="ECO:0000313" key="14">
    <source>
        <dbReference type="EMBL" id="VDN46632.1"/>
    </source>
</evidence>
<comment type="subcellular location">
    <subcellularLocation>
        <location evidence="1">Cell membrane</location>
        <topology evidence="1">Multi-pass membrane protein</topology>
    </subcellularLocation>
</comment>
<evidence type="ECO:0000256" key="3">
    <source>
        <dbReference type="ARBA" id="ARBA00022553"/>
    </source>
</evidence>
<keyword evidence="11 12" id="KW-0472">Membrane</keyword>
<dbReference type="PANTHER" id="PTHR34220">
    <property type="entry name" value="SENSOR HISTIDINE KINASE YPDA"/>
    <property type="match status" value="1"/>
</dbReference>
<keyword evidence="3" id="KW-0597">Phosphoprotein</keyword>
<dbReference type="PANTHER" id="PTHR34220:SF11">
    <property type="entry name" value="SENSOR PROTEIN KINASE HPTS"/>
    <property type="match status" value="1"/>
</dbReference>
<accession>A0A3P7RV60</accession>
<evidence type="ECO:0000259" key="13">
    <source>
        <dbReference type="PROSITE" id="PS50885"/>
    </source>
</evidence>
<evidence type="ECO:0000256" key="9">
    <source>
        <dbReference type="ARBA" id="ARBA00022989"/>
    </source>
</evidence>
<evidence type="ECO:0000256" key="12">
    <source>
        <dbReference type="SAM" id="Phobius"/>
    </source>
</evidence>
<dbReference type="AlphaFoldDB" id="A0A3P7RV60"/>
<dbReference type="InterPro" id="IPR050640">
    <property type="entry name" value="Bact_2-comp_sensor_kinase"/>
</dbReference>
<dbReference type="OrthoDB" id="9809348at2"/>
<dbReference type="Gene3D" id="3.30.565.10">
    <property type="entry name" value="Histidine kinase-like ATPase, C-terminal domain"/>
    <property type="match status" value="1"/>
</dbReference>
<dbReference type="SUPFAM" id="SSF55874">
    <property type="entry name" value="ATPase domain of HSP90 chaperone/DNA topoisomerase II/histidine kinase"/>
    <property type="match status" value="1"/>
</dbReference>
<dbReference type="InterPro" id="IPR003660">
    <property type="entry name" value="HAMP_dom"/>
</dbReference>
<evidence type="ECO:0000313" key="15">
    <source>
        <dbReference type="Proteomes" id="UP000279029"/>
    </source>
</evidence>
<evidence type="ECO:0000256" key="2">
    <source>
        <dbReference type="ARBA" id="ARBA00022475"/>
    </source>
</evidence>
<evidence type="ECO:0000256" key="7">
    <source>
        <dbReference type="ARBA" id="ARBA00022777"/>
    </source>
</evidence>
<keyword evidence="5 12" id="KW-0812">Transmembrane</keyword>
<feature type="domain" description="HAMP" evidence="13">
    <location>
        <begin position="304"/>
        <end position="356"/>
    </location>
</feature>
<evidence type="ECO:0000256" key="1">
    <source>
        <dbReference type="ARBA" id="ARBA00004651"/>
    </source>
</evidence>
<proteinExistence type="predicted"/>
<keyword evidence="2" id="KW-1003">Cell membrane</keyword>
<dbReference type="GO" id="GO:0005886">
    <property type="term" value="C:plasma membrane"/>
    <property type="evidence" value="ECO:0007669"/>
    <property type="project" value="UniProtKB-SubCell"/>
</dbReference>
<keyword evidence="15" id="KW-1185">Reference proteome</keyword>
<sequence length="570" mass="66290">MKSKEKFVKKKHLYRDEIKKLLIIYCISFIVISILSVYVFLGLYTNRVVRNQNNEANDFGRNFLEEEFKLYNKDIITLEQEQAVQDFLMKGEQEAKVYELLYDCINSRQVKSIFYLVDTEGKTVLTNNYVASPYNSYEIFVSGIFKQLKSNPDKIIYRNSKVQIDITKRTIYSIGKAMVIDGEIMGYLVFDLLEADLQKIIHNSDVSIFILTDQYNNVIITTNSQILDNIGKINIDKKEKNALWFRGKEYYYRQSELLDGQMYVYTLSEIETVRNLMSISTIFLICMLTGLSILIMKLAGYASKKKTKSIEDLIGSITAAQHGDLKSYVTIQSDDEFEVIGDHFNKMLVEVNALMTKNDELNNRNRVSQIKQLESQFNPHFIFNTLETLKYLLLVDEKKASEMIVNFANILRYSIDYEKNTISLIEDIKYLNSYLMIQKCRYNKRLTYDIHIDEEAKQCIVPKLIMQPIIENCINHSYKGKDTLHIDLNIKVVEDMLMMEIVDDGDGMSEEALDDLRRRLDDEQLVSNSIGLNNVNRRLKLLYGLDFGLMIKSELGIGTIVIIKMPKKVW</sequence>
<dbReference type="GO" id="GO:0000155">
    <property type="term" value="F:phosphorelay sensor kinase activity"/>
    <property type="evidence" value="ECO:0007669"/>
    <property type="project" value="InterPro"/>
</dbReference>
<organism evidence="14 15">
    <name type="scientific">Petrocella atlantisensis</name>
    <dbReference type="NCBI Taxonomy" id="2173034"/>
    <lineage>
        <taxon>Bacteria</taxon>
        <taxon>Bacillati</taxon>
        <taxon>Bacillota</taxon>
        <taxon>Clostridia</taxon>
        <taxon>Lachnospirales</taxon>
        <taxon>Vallitaleaceae</taxon>
        <taxon>Petrocella</taxon>
    </lineage>
</organism>
<keyword evidence="4 14" id="KW-0808">Transferase</keyword>
<keyword evidence="8" id="KW-0067">ATP-binding</keyword>
<evidence type="ECO:0000256" key="10">
    <source>
        <dbReference type="ARBA" id="ARBA00023012"/>
    </source>
</evidence>
<dbReference type="Proteomes" id="UP000279029">
    <property type="component" value="Chromosome"/>
</dbReference>
<dbReference type="Pfam" id="PF06580">
    <property type="entry name" value="His_kinase"/>
    <property type="match status" value="1"/>
</dbReference>
<evidence type="ECO:0000256" key="5">
    <source>
        <dbReference type="ARBA" id="ARBA00022692"/>
    </source>
</evidence>
<name>A0A3P7RV60_9FIRM</name>
<evidence type="ECO:0000256" key="4">
    <source>
        <dbReference type="ARBA" id="ARBA00022679"/>
    </source>
</evidence>
<dbReference type="KEGG" id="cbar:PATL70BA_0763"/>
<keyword evidence="7 14" id="KW-0418">Kinase</keyword>
<dbReference type="InterPro" id="IPR003594">
    <property type="entry name" value="HATPase_dom"/>
</dbReference>
<feature type="transmembrane region" description="Helical" evidence="12">
    <location>
        <begin position="21"/>
        <end position="44"/>
    </location>
</feature>
<evidence type="ECO:0000256" key="8">
    <source>
        <dbReference type="ARBA" id="ARBA00022840"/>
    </source>
</evidence>
<keyword evidence="10" id="KW-0902">Two-component regulatory system</keyword>
<dbReference type="Pfam" id="PF02518">
    <property type="entry name" value="HATPase_c"/>
    <property type="match status" value="1"/>
</dbReference>
<keyword evidence="9 12" id="KW-1133">Transmembrane helix</keyword>
<dbReference type="RefSeq" id="WP_125136112.1">
    <property type="nucleotide sequence ID" value="NZ_LR130778.1"/>
</dbReference>
<dbReference type="EMBL" id="LR130778">
    <property type="protein sequence ID" value="VDN46632.1"/>
    <property type="molecule type" value="Genomic_DNA"/>
</dbReference>
<dbReference type="Gene3D" id="6.10.340.10">
    <property type="match status" value="1"/>
</dbReference>
<evidence type="ECO:0000256" key="11">
    <source>
        <dbReference type="ARBA" id="ARBA00023136"/>
    </source>
</evidence>
<dbReference type="EC" id="2.7.13.3" evidence="14"/>
<gene>
    <name evidence="14" type="ORF">PATL70BA_0763</name>
</gene>
<dbReference type="CDD" id="cd06225">
    <property type="entry name" value="HAMP"/>
    <property type="match status" value="1"/>
</dbReference>
<reference evidence="14 15" key="1">
    <citation type="submission" date="2018-09" db="EMBL/GenBank/DDBJ databases">
        <authorList>
            <person name="Postec A."/>
        </authorList>
    </citation>
    <scope>NUCLEOTIDE SEQUENCE [LARGE SCALE GENOMIC DNA]</scope>
    <source>
        <strain evidence="14">70B-A</strain>
    </source>
</reference>
<feature type="transmembrane region" description="Helical" evidence="12">
    <location>
        <begin position="276"/>
        <end position="299"/>
    </location>
</feature>
<dbReference type="InterPro" id="IPR036890">
    <property type="entry name" value="HATPase_C_sf"/>
</dbReference>
<keyword evidence="6" id="KW-0547">Nucleotide-binding</keyword>
<evidence type="ECO:0000256" key="6">
    <source>
        <dbReference type="ARBA" id="ARBA00022741"/>
    </source>
</evidence>